<keyword evidence="3" id="KW-1185">Reference proteome</keyword>
<evidence type="ECO:0000313" key="3">
    <source>
        <dbReference type="Proteomes" id="UP000434409"/>
    </source>
</evidence>
<dbReference type="Proteomes" id="UP000434409">
    <property type="component" value="Unassembled WGS sequence"/>
</dbReference>
<accession>A0A6N7UTF8</accession>
<feature type="compositionally biased region" description="Basic and acidic residues" evidence="1">
    <location>
        <begin position="129"/>
        <end position="163"/>
    </location>
</feature>
<name>A0A6N7UTF8_9FIRM</name>
<organism evidence="2 3">
    <name type="scientific">Suipraeoptans intestinalis</name>
    <dbReference type="NCBI Taxonomy" id="2606628"/>
    <lineage>
        <taxon>Bacteria</taxon>
        <taxon>Bacillati</taxon>
        <taxon>Bacillota</taxon>
        <taxon>Clostridia</taxon>
        <taxon>Lachnospirales</taxon>
        <taxon>Lachnospiraceae</taxon>
        <taxon>Suipraeoptans</taxon>
    </lineage>
</organism>
<dbReference type="InterPro" id="IPR014975">
    <property type="entry name" value="DUF1836"/>
</dbReference>
<sequence>MKKDGKSEMWEEPKRFEIPAYPEIPDVGLYLEQVTKYVSGYILPMHSFSITASMISNYVKKGLIAKPVKKLYYREQIADIFVIAVSKLVLSLEDIQILLAGKKKEEPGQFYTRFCGALYSRFDQVFPGEKKRSSRQKETLSKKLSEGLPEKPEGELPENRSETPSEIPELLDWTAKTVICRMYLETLVNSIKNM</sequence>
<feature type="region of interest" description="Disordered" evidence="1">
    <location>
        <begin position="129"/>
        <end position="165"/>
    </location>
</feature>
<reference evidence="2 3" key="1">
    <citation type="submission" date="2019-08" db="EMBL/GenBank/DDBJ databases">
        <title>In-depth cultivation of the pig gut microbiome towards novel bacterial diversity and tailored functional studies.</title>
        <authorList>
            <person name="Wylensek D."/>
            <person name="Hitch T.C.A."/>
            <person name="Clavel T."/>
        </authorList>
    </citation>
    <scope>NUCLEOTIDE SEQUENCE [LARGE SCALE GENOMIC DNA]</scope>
    <source>
        <strain evidence="2 3">68-1-5</strain>
    </source>
</reference>
<dbReference type="PANTHER" id="PTHR40056">
    <property type="entry name" value="HYPOTHETICAL CYTOSOLIC PROTEIN"/>
    <property type="match status" value="1"/>
</dbReference>
<dbReference type="EMBL" id="VULY01000018">
    <property type="protein sequence ID" value="MSR94528.1"/>
    <property type="molecule type" value="Genomic_DNA"/>
</dbReference>
<comment type="caution">
    <text evidence="2">The sequence shown here is derived from an EMBL/GenBank/DDBJ whole genome shotgun (WGS) entry which is preliminary data.</text>
</comment>
<evidence type="ECO:0000256" key="1">
    <source>
        <dbReference type="SAM" id="MobiDB-lite"/>
    </source>
</evidence>
<dbReference type="RefSeq" id="WP_154478257.1">
    <property type="nucleotide sequence ID" value="NZ_VULY01000018.1"/>
</dbReference>
<evidence type="ECO:0000313" key="2">
    <source>
        <dbReference type="EMBL" id="MSR94528.1"/>
    </source>
</evidence>
<dbReference type="AlphaFoldDB" id="A0A6N7UTF8"/>
<proteinExistence type="predicted"/>
<gene>
    <name evidence="2" type="ORF">FYJ34_09730</name>
</gene>
<dbReference type="Pfam" id="PF08876">
    <property type="entry name" value="DUF1836"/>
    <property type="match status" value="1"/>
</dbReference>
<protein>
    <submittedName>
        <fullName evidence="2">DUF1836 domain-containing protein</fullName>
    </submittedName>
</protein>
<dbReference type="PANTHER" id="PTHR40056:SF1">
    <property type="entry name" value="DUF1836 DOMAIN-CONTAINING PROTEIN"/>
    <property type="match status" value="1"/>
</dbReference>